<keyword evidence="2" id="KW-0963">Cytoplasm</keyword>
<dbReference type="EMBL" id="CAAALY010001025">
    <property type="protein sequence ID" value="VEL07108.1"/>
    <property type="molecule type" value="Genomic_DNA"/>
</dbReference>
<dbReference type="PANTHER" id="PTHR21637">
    <property type="entry name" value="BTB/POZ DOMAIN-CONTAINING PROTEIN 10-RELATED"/>
    <property type="match status" value="1"/>
</dbReference>
<evidence type="ECO:0000313" key="6">
    <source>
        <dbReference type="Proteomes" id="UP000784294"/>
    </source>
</evidence>
<dbReference type="GO" id="GO:0042327">
    <property type="term" value="P:positive regulation of phosphorylation"/>
    <property type="evidence" value="ECO:0007669"/>
    <property type="project" value="TreeGrafter"/>
</dbReference>
<feature type="region of interest" description="Disordered" evidence="3">
    <location>
        <begin position="1277"/>
        <end position="1303"/>
    </location>
</feature>
<feature type="region of interest" description="Disordered" evidence="3">
    <location>
        <begin position="1465"/>
        <end position="1491"/>
    </location>
</feature>
<gene>
    <name evidence="5" type="ORF">PXEA_LOCUS548</name>
</gene>
<evidence type="ECO:0000313" key="5">
    <source>
        <dbReference type="EMBL" id="VEL07108.1"/>
    </source>
</evidence>
<dbReference type="Proteomes" id="UP000784294">
    <property type="component" value="Unassembled WGS sequence"/>
</dbReference>
<accession>A0A448WAM9</accession>
<name>A0A448WAM9_9PLAT</name>
<proteinExistence type="predicted"/>
<sequence>MAFSPLRLISPSAMQVGILETLSNVLPVPKKENSPPSLHLDRPGTDVTIGCMITETGMTCDRSRRASSSALEACSSSAAPPPTHSSSHFNRIFVQPNLQASACSSFSKEKENVSKSCLRRSARTLNDGVESCLRGPYRSHDAAVERLITFGSGRFSHPSSPPLHSLSANGGPGCSGLYCGCSHSYFSSGSSHGFANQKHKQNSPHKVSLSHNPVRRKSNPLHDVLKFHTSQSKSPPPALTTDKGATAVKNDLDSYISQHKELIGHDQDAELTNKNSLDPSLQRMASDISRRLSEELIALSITDSQPTTKPLAKAVAIALRRQQQTERLLMRHMRRYGFISPLRNLLSSYRRNLHLGNRIHRFRRARSKSSSKLVGSMCVASQGVDSNSTDADDEFDEDFGNIEDKDSELALLHLCLDQALYVSPSREVTPKLSSHQYTLATLRPKTGVSGEERESGYGASATSSLVHPSDDPDDQGAIERPSSSKAKRSDELHCDSKLHQECGGCGTPTASTTATRSSSRTTSSRSLSTSNDALTGIELNYYDTLVPTGEPVILHHPLLASCQSFNPHLYPDSPSCIGTTVQLGDGGVPGTQTGRRNSQRRHRVRILDEHKPSNLTSSRWEEVSKVQPASVLTHALDTALRCQHVDSGELGHDQTTKGDRRSHLKTIKKGDQYEYPINDEELGGTGQYSLSLGVKEAFTKAVERLRRRRFYLTGSASGRSIPISSAACLTNKRAPDAFRNLSANQYDAGSAVVANQGNEIEYDEDEEDRLSLDATSLHSIVGGPPERWPSNHLLPKASLDSNGLDLLSQNISNLQSPLHGISPSTLTSACCLTSPQSHLHPTSIANASQPQTALASPSFTSPVDNPSIAWTSLISPPSSSLILVSDSNDHKALSGQKVSSCSNFSPEPSIANQASTKPCSTLSSTIVSAPVAVMAPIFVPPLRQHLFTPTFYTLPQHHQSTQNIPFPVPFYGASITTGAVSLLNRFNSAPLPVPSETCSDSTYLASAFHSVCGASRSLMSYTPTGNLLSPTIQSNMPALSAHVTLTNSINANLSSHTLLPACEAAVGDLTPTYQLQSCPPLTSPLTLKPASIHNAIVPLCHIPAAYAKVGLGAGSNGRSADVKEDPVETQNAELVSYTGLSRFDLPQQQQNMHAALKKNIDRMSERDEEDRTKTCVPETRQQFINCLPDFLQVAIPASRHSPSLLTTICPQLISMSSNAPSITHLWPSQPLQLSTTYSAHLKQSSPRVEADPDDNLSTVVSTASCLPFNKFNRSSTKMSTMSSWSSPPPPAFQSSIPQSSQPFSSELPFTAIGKQLLNPPKESTPSPVLASPLLPSASGVPIKSPHCQPNHQPRSQSAMEHRRRYSISADPRYVVNLASAPIVDKNGKLVRRSPRVSLLVDGVRFLLDLSALQTHPNTMLGRMFSTPFAALSNHGPLFDSVSPAAVPDRLSSIANNSGGYLKHQCQHQTSADSNSHCNSEQNSPGDVSSPLLGQRRATEVVNFHSFEDTLKDESSAPDCLALEPSLYCPQSSFNQLQEPSSPPVAASTAAATSSVSFSLPSDLPVALGTGITAGVFRAVLDYYVHPDHLMTCPQGVPIHELKAACDYLLVPFSHETVRCSNLRKFKTGKSFTGLDFY</sequence>
<protein>
    <recommendedName>
        <fullName evidence="4">BTBD10/KCTD20 BTB/POZ domain-containing protein</fullName>
    </recommendedName>
</protein>
<dbReference type="InterPro" id="IPR039885">
    <property type="entry name" value="BTBD10/KCTD20_BTB/POZ"/>
</dbReference>
<dbReference type="InterPro" id="IPR039886">
    <property type="entry name" value="BTBD10/KCTD20"/>
</dbReference>
<dbReference type="OrthoDB" id="10034757at2759"/>
<evidence type="ECO:0000256" key="2">
    <source>
        <dbReference type="ARBA" id="ARBA00022490"/>
    </source>
</evidence>
<dbReference type="GO" id="GO:0005737">
    <property type="term" value="C:cytoplasm"/>
    <property type="evidence" value="ECO:0007669"/>
    <property type="project" value="UniProtKB-SubCell"/>
</dbReference>
<feature type="region of interest" description="Disordered" evidence="3">
    <location>
        <begin position="505"/>
        <end position="529"/>
    </location>
</feature>
<reference evidence="5" key="1">
    <citation type="submission" date="2018-11" db="EMBL/GenBank/DDBJ databases">
        <authorList>
            <consortium name="Pathogen Informatics"/>
        </authorList>
    </citation>
    <scope>NUCLEOTIDE SEQUENCE</scope>
</reference>
<feature type="compositionally biased region" description="Low complexity" evidence="3">
    <location>
        <begin position="1292"/>
        <end position="1303"/>
    </location>
</feature>
<feature type="domain" description="BTBD10/KCTD20 BTB/POZ" evidence="4">
    <location>
        <begin position="1568"/>
        <end position="1625"/>
    </location>
</feature>
<feature type="compositionally biased region" description="Polar residues" evidence="3">
    <location>
        <begin position="1347"/>
        <end position="1358"/>
    </location>
</feature>
<feature type="region of interest" description="Disordered" evidence="3">
    <location>
        <begin position="443"/>
        <end position="492"/>
    </location>
</feature>
<evidence type="ECO:0000259" key="4">
    <source>
        <dbReference type="Pfam" id="PF16017"/>
    </source>
</evidence>
<feature type="region of interest" description="Disordered" evidence="3">
    <location>
        <begin position="192"/>
        <end position="217"/>
    </location>
</feature>
<dbReference type="Pfam" id="PF16017">
    <property type="entry name" value="BTB_3"/>
    <property type="match status" value="2"/>
</dbReference>
<comment type="subcellular location">
    <subcellularLocation>
        <location evidence="1">Cytoplasm</location>
    </subcellularLocation>
</comment>
<feature type="region of interest" description="Disordered" evidence="3">
    <location>
        <begin position="1343"/>
        <end position="1363"/>
    </location>
</feature>
<keyword evidence="6" id="KW-1185">Reference proteome</keyword>
<comment type="caution">
    <text evidence="5">The sequence shown here is derived from an EMBL/GenBank/DDBJ whole genome shotgun (WGS) entry which is preliminary data.</text>
</comment>
<evidence type="ECO:0000256" key="3">
    <source>
        <dbReference type="SAM" id="MobiDB-lite"/>
    </source>
</evidence>
<feature type="compositionally biased region" description="Low complexity" evidence="3">
    <location>
        <begin position="509"/>
        <end position="529"/>
    </location>
</feature>
<feature type="compositionally biased region" description="Polar residues" evidence="3">
    <location>
        <begin position="1466"/>
        <end position="1486"/>
    </location>
</feature>
<evidence type="ECO:0000256" key="1">
    <source>
        <dbReference type="ARBA" id="ARBA00004496"/>
    </source>
</evidence>
<feature type="domain" description="BTBD10/KCTD20 BTB/POZ" evidence="4">
    <location>
        <begin position="1395"/>
        <end position="1429"/>
    </location>
</feature>
<dbReference type="PANTHER" id="PTHR21637:SF0">
    <property type="entry name" value="AT10158P"/>
    <property type="match status" value="1"/>
</dbReference>
<organism evidence="5 6">
    <name type="scientific">Protopolystoma xenopodis</name>
    <dbReference type="NCBI Taxonomy" id="117903"/>
    <lineage>
        <taxon>Eukaryota</taxon>
        <taxon>Metazoa</taxon>
        <taxon>Spiralia</taxon>
        <taxon>Lophotrochozoa</taxon>
        <taxon>Platyhelminthes</taxon>
        <taxon>Monogenea</taxon>
        <taxon>Polyopisthocotylea</taxon>
        <taxon>Polystomatidea</taxon>
        <taxon>Polystomatidae</taxon>
        <taxon>Protopolystoma</taxon>
    </lineage>
</organism>